<dbReference type="GO" id="GO:0009425">
    <property type="term" value="C:bacterial-type flagellum basal body"/>
    <property type="evidence" value="ECO:0007669"/>
    <property type="project" value="UniProtKB-SubCell"/>
</dbReference>
<keyword evidence="3" id="KW-1003">Cell membrane</keyword>
<keyword evidence="6 10" id="KW-0472">Membrane</keyword>
<dbReference type="PANTHER" id="PTHR38766">
    <property type="entry name" value="FLAGELLAR PROTEIN FLIO"/>
    <property type="match status" value="1"/>
</dbReference>
<evidence type="ECO:0000256" key="3">
    <source>
        <dbReference type="ARBA" id="ARBA00022475"/>
    </source>
</evidence>
<evidence type="ECO:0000256" key="7">
    <source>
        <dbReference type="ARBA" id="ARBA00023143"/>
    </source>
</evidence>
<dbReference type="AlphaFoldDB" id="A0A5B9DSB5"/>
<feature type="compositionally biased region" description="Low complexity" evidence="9">
    <location>
        <begin position="101"/>
        <end position="119"/>
    </location>
</feature>
<keyword evidence="5 10" id="KW-1133">Transmembrane helix</keyword>
<dbReference type="EMBL" id="CP041690">
    <property type="protein sequence ID" value="QEE21244.1"/>
    <property type="molecule type" value="Genomic_DNA"/>
</dbReference>
<accession>A0A5B9DSB5</accession>
<keyword evidence="12" id="KW-1185">Reference proteome</keyword>
<keyword evidence="4 10" id="KW-0812">Transmembrane</keyword>
<evidence type="ECO:0000313" key="12">
    <source>
        <dbReference type="Proteomes" id="UP000321062"/>
    </source>
</evidence>
<evidence type="ECO:0000256" key="5">
    <source>
        <dbReference type="ARBA" id="ARBA00022989"/>
    </source>
</evidence>
<evidence type="ECO:0000256" key="9">
    <source>
        <dbReference type="SAM" id="MobiDB-lite"/>
    </source>
</evidence>
<reference evidence="11 12" key="1">
    <citation type="journal article" date="2015" name="Int. J. Syst. Evol. Microbiol.">
        <title>Youhaiella tibetensis gen. nov., sp. nov., isolated from subsurface sediment.</title>
        <authorList>
            <person name="Wang Y.X."/>
            <person name="Huang F.Q."/>
            <person name="Nogi Y."/>
            <person name="Pang S.J."/>
            <person name="Wang P.K."/>
            <person name="Lv J."/>
        </authorList>
    </citation>
    <scope>NUCLEOTIDE SEQUENCE [LARGE SCALE GENOMIC DNA]</scope>
    <source>
        <strain evidence="12">fig4</strain>
    </source>
</reference>
<evidence type="ECO:0000313" key="11">
    <source>
        <dbReference type="EMBL" id="QEE21244.1"/>
    </source>
</evidence>
<dbReference type="KEGG" id="yti:FNA67_14110"/>
<dbReference type="InterPro" id="IPR052205">
    <property type="entry name" value="FliO/MopB"/>
</dbReference>
<dbReference type="Pfam" id="PF04347">
    <property type="entry name" value="FliO"/>
    <property type="match status" value="1"/>
</dbReference>
<evidence type="ECO:0000256" key="6">
    <source>
        <dbReference type="ARBA" id="ARBA00023136"/>
    </source>
</evidence>
<dbReference type="GO" id="GO:0044781">
    <property type="term" value="P:bacterial-type flagellum organization"/>
    <property type="evidence" value="ECO:0007669"/>
    <property type="project" value="InterPro"/>
</dbReference>
<feature type="region of interest" description="Disordered" evidence="9">
    <location>
        <begin position="101"/>
        <end position="132"/>
    </location>
</feature>
<comment type="similarity">
    <text evidence="8">Belongs to the FliO/MopB family.</text>
</comment>
<proteinExistence type="inferred from homology"/>
<name>A0A5B9DSB5_9HYPH</name>
<evidence type="ECO:0000256" key="4">
    <source>
        <dbReference type="ARBA" id="ARBA00022692"/>
    </source>
</evidence>
<evidence type="ECO:0000256" key="1">
    <source>
        <dbReference type="ARBA" id="ARBA00004117"/>
    </source>
</evidence>
<dbReference type="GO" id="GO:0005886">
    <property type="term" value="C:plasma membrane"/>
    <property type="evidence" value="ECO:0007669"/>
    <property type="project" value="UniProtKB-SubCell"/>
</dbReference>
<evidence type="ECO:0000256" key="10">
    <source>
        <dbReference type="SAM" id="Phobius"/>
    </source>
</evidence>
<sequence>MQFLTGLFGGTEGAILNAILALGVVLVLIILALWLLKVVFRASNNVGRGKNRRLSVVDSLAIDPKRQLVIVRRDDVEHLILVGGPQDLVVEAGIPAEPIPQRQPAARRPAPAQPQVQPATPAPAPAADPGPKLASAKLRELAAPHAQPARPTSLRHTGFMRAGEDTEPVAILANGDSVGADSARTGHSHEETQAAGGDNSQSDNPATEKAGSH</sequence>
<dbReference type="Proteomes" id="UP000321062">
    <property type="component" value="Chromosome"/>
</dbReference>
<organism evidence="11 12">
    <name type="scientific">Paradevosia tibetensis</name>
    <dbReference type="NCBI Taxonomy" id="1447062"/>
    <lineage>
        <taxon>Bacteria</taxon>
        <taxon>Pseudomonadati</taxon>
        <taxon>Pseudomonadota</taxon>
        <taxon>Alphaproteobacteria</taxon>
        <taxon>Hyphomicrobiales</taxon>
        <taxon>Devosiaceae</taxon>
        <taxon>Paradevosia</taxon>
    </lineage>
</organism>
<dbReference type="InterPro" id="IPR022781">
    <property type="entry name" value="Flagellar_biosynth_FliO"/>
</dbReference>
<evidence type="ECO:0000256" key="8">
    <source>
        <dbReference type="ARBA" id="ARBA00037937"/>
    </source>
</evidence>
<protein>
    <submittedName>
        <fullName evidence="11">FliO/MopB family protein</fullName>
    </submittedName>
</protein>
<keyword evidence="7" id="KW-0975">Bacterial flagellum</keyword>
<dbReference type="OrthoDB" id="8456606at2"/>
<feature type="region of interest" description="Disordered" evidence="9">
    <location>
        <begin position="161"/>
        <end position="213"/>
    </location>
</feature>
<evidence type="ECO:0000256" key="2">
    <source>
        <dbReference type="ARBA" id="ARBA00004236"/>
    </source>
</evidence>
<dbReference type="RefSeq" id="WP_049705765.1">
    <property type="nucleotide sequence ID" value="NZ_BMFM01000001.1"/>
</dbReference>
<comment type="subcellular location">
    <subcellularLocation>
        <location evidence="1">Bacterial flagellum basal body</location>
    </subcellularLocation>
    <subcellularLocation>
        <location evidence="2">Cell membrane</location>
    </subcellularLocation>
</comment>
<dbReference type="PANTHER" id="PTHR38766:SF1">
    <property type="entry name" value="FLAGELLAR PROTEIN FLIO"/>
    <property type="match status" value="1"/>
</dbReference>
<feature type="transmembrane region" description="Helical" evidence="10">
    <location>
        <begin position="14"/>
        <end position="36"/>
    </location>
</feature>
<gene>
    <name evidence="11" type="ORF">FNA67_14110</name>
</gene>